<evidence type="ECO:0000313" key="2">
    <source>
        <dbReference type="Proteomes" id="UP000606974"/>
    </source>
</evidence>
<dbReference type="AlphaFoldDB" id="A0A8H7AF28"/>
<reference evidence="1" key="1">
    <citation type="submission" date="2020-02" db="EMBL/GenBank/DDBJ databases">
        <authorList>
            <person name="Palmer J.M."/>
        </authorList>
    </citation>
    <scope>NUCLEOTIDE SEQUENCE</scope>
    <source>
        <strain evidence="1">EPUS1.4</strain>
        <tissue evidence="1">Thallus</tissue>
    </source>
</reference>
<evidence type="ECO:0000313" key="1">
    <source>
        <dbReference type="EMBL" id="KAF7506642.1"/>
    </source>
</evidence>
<accession>A0A8H7AF28</accession>
<name>A0A8H7AF28_9EURO</name>
<keyword evidence="2" id="KW-1185">Reference proteome</keyword>
<proteinExistence type="predicted"/>
<gene>
    <name evidence="1" type="ORF">GJ744_011574</name>
</gene>
<protein>
    <submittedName>
        <fullName evidence="1">Uncharacterized protein</fullName>
    </submittedName>
</protein>
<dbReference type="EMBL" id="JAACFV010000083">
    <property type="protein sequence ID" value="KAF7506642.1"/>
    <property type="molecule type" value="Genomic_DNA"/>
</dbReference>
<organism evidence="1 2">
    <name type="scientific">Endocarpon pusillum</name>
    <dbReference type="NCBI Taxonomy" id="364733"/>
    <lineage>
        <taxon>Eukaryota</taxon>
        <taxon>Fungi</taxon>
        <taxon>Dikarya</taxon>
        <taxon>Ascomycota</taxon>
        <taxon>Pezizomycotina</taxon>
        <taxon>Eurotiomycetes</taxon>
        <taxon>Chaetothyriomycetidae</taxon>
        <taxon>Verrucariales</taxon>
        <taxon>Verrucariaceae</taxon>
        <taxon>Endocarpon</taxon>
    </lineage>
</organism>
<comment type="caution">
    <text evidence="1">The sequence shown here is derived from an EMBL/GenBank/DDBJ whole genome shotgun (WGS) entry which is preliminary data.</text>
</comment>
<sequence length="90" mass="10397">MSTGKGVPELSFAFLCPIKWFTALENRSLLRRLRHCLCNSMRAVFRYPIRPPFVQDRSLKALDIGYSLTDFVEKGDLLSNTFSVLQNDQR</sequence>
<dbReference type="Proteomes" id="UP000606974">
    <property type="component" value="Unassembled WGS sequence"/>
</dbReference>